<dbReference type="AlphaFoldDB" id="A0A9P6E3D7"/>
<dbReference type="Proteomes" id="UP000807306">
    <property type="component" value="Unassembled WGS sequence"/>
</dbReference>
<organism evidence="2 3">
    <name type="scientific">Crepidotus variabilis</name>
    <dbReference type="NCBI Taxonomy" id="179855"/>
    <lineage>
        <taxon>Eukaryota</taxon>
        <taxon>Fungi</taxon>
        <taxon>Dikarya</taxon>
        <taxon>Basidiomycota</taxon>
        <taxon>Agaricomycotina</taxon>
        <taxon>Agaricomycetes</taxon>
        <taxon>Agaricomycetidae</taxon>
        <taxon>Agaricales</taxon>
        <taxon>Agaricineae</taxon>
        <taxon>Crepidotaceae</taxon>
        <taxon>Crepidotus</taxon>
    </lineage>
</organism>
<evidence type="ECO:0000256" key="1">
    <source>
        <dbReference type="SAM" id="Phobius"/>
    </source>
</evidence>
<dbReference type="EMBL" id="MU157989">
    <property type="protein sequence ID" value="KAF9521786.1"/>
    <property type="molecule type" value="Genomic_DNA"/>
</dbReference>
<accession>A0A9P6E3D7</accession>
<evidence type="ECO:0000313" key="3">
    <source>
        <dbReference type="Proteomes" id="UP000807306"/>
    </source>
</evidence>
<reference evidence="2" key="1">
    <citation type="submission" date="2020-11" db="EMBL/GenBank/DDBJ databases">
        <authorList>
            <consortium name="DOE Joint Genome Institute"/>
            <person name="Ahrendt S."/>
            <person name="Riley R."/>
            <person name="Andreopoulos W."/>
            <person name="Labutti K."/>
            <person name="Pangilinan J."/>
            <person name="Ruiz-Duenas F.J."/>
            <person name="Barrasa J.M."/>
            <person name="Sanchez-Garcia M."/>
            <person name="Camarero S."/>
            <person name="Miyauchi S."/>
            <person name="Serrano A."/>
            <person name="Linde D."/>
            <person name="Babiker R."/>
            <person name="Drula E."/>
            <person name="Ayuso-Fernandez I."/>
            <person name="Pacheco R."/>
            <person name="Padilla G."/>
            <person name="Ferreira P."/>
            <person name="Barriuso J."/>
            <person name="Kellner H."/>
            <person name="Castanera R."/>
            <person name="Alfaro M."/>
            <person name="Ramirez L."/>
            <person name="Pisabarro A.G."/>
            <person name="Kuo A."/>
            <person name="Tritt A."/>
            <person name="Lipzen A."/>
            <person name="He G."/>
            <person name="Yan M."/>
            <person name="Ng V."/>
            <person name="Cullen D."/>
            <person name="Martin F."/>
            <person name="Rosso M.-N."/>
            <person name="Henrissat B."/>
            <person name="Hibbett D."/>
            <person name="Martinez A.T."/>
            <person name="Grigoriev I.V."/>
        </authorList>
    </citation>
    <scope>NUCLEOTIDE SEQUENCE</scope>
    <source>
        <strain evidence="2">CBS 506.95</strain>
    </source>
</reference>
<protein>
    <submittedName>
        <fullName evidence="2">Uncharacterized protein</fullName>
    </submittedName>
</protein>
<comment type="caution">
    <text evidence="2">The sequence shown here is derived from an EMBL/GenBank/DDBJ whole genome shotgun (WGS) entry which is preliminary data.</text>
</comment>
<feature type="transmembrane region" description="Helical" evidence="1">
    <location>
        <begin position="55"/>
        <end position="74"/>
    </location>
</feature>
<proteinExistence type="predicted"/>
<evidence type="ECO:0000313" key="2">
    <source>
        <dbReference type="EMBL" id="KAF9521786.1"/>
    </source>
</evidence>
<gene>
    <name evidence="2" type="ORF">CPB83DRAFT_865230</name>
</gene>
<keyword evidence="1" id="KW-0472">Membrane</keyword>
<sequence length="97" mass="11446">MYYNSLEAYVYKRTTSRKSFLTSFFQPHRWQIQVLKFLKVLYFSYLVSQRIRRTVLIGAGDPLIISLMIAMVHLSPSLPLTRQHLRLPCVTLEVNLQ</sequence>
<name>A0A9P6E3D7_9AGAR</name>
<keyword evidence="1" id="KW-0812">Transmembrane</keyword>
<keyword evidence="3" id="KW-1185">Reference proteome</keyword>
<keyword evidence="1" id="KW-1133">Transmembrane helix</keyword>